<organism evidence="1 2">
    <name type="scientific">Niastella populi</name>
    <dbReference type="NCBI Taxonomy" id="550983"/>
    <lineage>
        <taxon>Bacteria</taxon>
        <taxon>Pseudomonadati</taxon>
        <taxon>Bacteroidota</taxon>
        <taxon>Chitinophagia</taxon>
        <taxon>Chitinophagales</taxon>
        <taxon>Chitinophagaceae</taxon>
        <taxon>Niastella</taxon>
    </lineage>
</organism>
<evidence type="ECO:0000313" key="1">
    <source>
        <dbReference type="EMBL" id="OQP54376.1"/>
    </source>
</evidence>
<protein>
    <recommendedName>
        <fullName evidence="3">Lipocalin-like domain-containing protein</fullName>
    </recommendedName>
</protein>
<evidence type="ECO:0008006" key="3">
    <source>
        <dbReference type="Google" id="ProtNLM"/>
    </source>
</evidence>
<gene>
    <name evidence="1" type="ORF">A4R26_27835</name>
</gene>
<keyword evidence="2" id="KW-1185">Reference proteome</keyword>
<dbReference type="AlphaFoldDB" id="A0A1V9F835"/>
<evidence type="ECO:0000313" key="2">
    <source>
        <dbReference type="Proteomes" id="UP000192276"/>
    </source>
</evidence>
<accession>A0A1V9F835</accession>
<comment type="caution">
    <text evidence="1">The sequence shown here is derived from an EMBL/GenBank/DDBJ whole genome shotgun (WGS) entry which is preliminary data.</text>
</comment>
<name>A0A1V9F835_9BACT</name>
<dbReference type="Proteomes" id="UP000192276">
    <property type="component" value="Unassembled WGS sequence"/>
</dbReference>
<sequence>MNGIISFTLNKDKTFSWKGTVNDPDEQFSGTYSCNGDTLILNSKKEKTDKETHQIILQLLSYNKNRLTILLPSYSNQDLENNRMSFKRVPY</sequence>
<reference evidence="2" key="1">
    <citation type="submission" date="2016-04" db="EMBL/GenBank/DDBJ databases">
        <authorList>
            <person name="Chen L."/>
            <person name="Zhuang W."/>
            <person name="Wang G."/>
        </authorList>
    </citation>
    <scope>NUCLEOTIDE SEQUENCE [LARGE SCALE GENOMIC DNA]</scope>
    <source>
        <strain evidence="2">208</strain>
    </source>
</reference>
<dbReference type="EMBL" id="LWBP01000208">
    <property type="protein sequence ID" value="OQP54376.1"/>
    <property type="molecule type" value="Genomic_DNA"/>
</dbReference>
<proteinExistence type="predicted"/>